<dbReference type="PANTHER" id="PTHR32055:SF1">
    <property type="entry name" value="INTEGRIN BETA-1-BINDING PROTEIN 1"/>
    <property type="match status" value="1"/>
</dbReference>
<proteinExistence type="predicted"/>
<dbReference type="AlphaFoldDB" id="A0A4W5QS30"/>
<evidence type="ECO:0000313" key="2">
    <source>
        <dbReference type="Proteomes" id="UP000314982"/>
    </source>
</evidence>
<dbReference type="GO" id="GO:0051895">
    <property type="term" value="P:negative regulation of focal adhesion assembly"/>
    <property type="evidence" value="ECO:0007669"/>
    <property type="project" value="TreeGrafter"/>
</dbReference>
<accession>A0A4W5QS30</accession>
<dbReference type="GO" id="GO:0005178">
    <property type="term" value="F:integrin binding"/>
    <property type="evidence" value="ECO:0007669"/>
    <property type="project" value="TreeGrafter"/>
</dbReference>
<dbReference type="PANTHER" id="PTHR32055">
    <property type="entry name" value="INTEGRIN BETA-1-BINDING PROTEIN 1"/>
    <property type="match status" value="1"/>
</dbReference>
<dbReference type="Pfam" id="PF10480">
    <property type="entry name" value="ICAP-1_inte_bdg"/>
    <property type="match status" value="1"/>
</dbReference>
<evidence type="ECO:0000313" key="1">
    <source>
        <dbReference type="Ensembl" id="ENSHHUP00000075149.1"/>
    </source>
</evidence>
<sequence>CRKPRLLREQKSVKQISEYKSELGQATVDGPGSTCTFPDIINSNTIKARQRTGRALQCGFMTSECASDGRGSFCVLDKSLYINIVCSFQSKMPFVPKDEEMVLGVSKYGVKVDVQQSHPLYLIVRMLCYDDGLGSGKNLLALKTTDAKQQEWSICVYQWSSTVSVCVSACVRVHVTDGPSSIQSVLRPAV</sequence>
<reference evidence="1" key="3">
    <citation type="submission" date="2025-09" db="UniProtKB">
        <authorList>
            <consortium name="Ensembl"/>
        </authorList>
    </citation>
    <scope>IDENTIFICATION</scope>
</reference>
<dbReference type="InterPro" id="IPR019517">
    <property type="entry name" value="Integrin-bd_ICAP-1"/>
</dbReference>
<dbReference type="GO" id="GO:0071944">
    <property type="term" value="C:cell periphery"/>
    <property type="evidence" value="ECO:0007669"/>
    <property type="project" value="TreeGrafter"/>
</dbReference>
<dbReference type="STRING" id="62062.ENSHHUP00000075149"/>
<keyword evidence="2" id="KW-1185">Reference proteome</keyword>
<name>A0A4W5QS30_9TELE</name>
<dbReference type="Ensembl" id="ENSHHUT00000077610.1">
    <property type="protein sequence ID" value="ENSHHUP00000075149.1"/>
    <property type="gene ID" value="ENSHHUG00000044031.1"/>
</dbReference>
<dbReference type="Proteomes" id="UP000314982">
    <property type="component" value="Unassembled WGS sequence"/>
</dbReference>
<reference evidence="1" key="2">
    <citation type="submission" date="2025-08" db="UniProtKB">
        <authorList>
            <consortium name="Ensembl"/>
        </authorList>
    </citation>
    <scope>IDENTIFICATION</scope>
</reference>
<protein>
    <submittedName>
        <fullName evidence="1">Integrin beta 1 binding protein 1</fullName>
    </submittedName>
</protein>
<reference evidence="2" key="1">
    <citation type="submission" date="2018-06" db="EMBL/GenBank/DDBJ databases">
        <title>Genome assembly of Danube salmon.</title>
        <authorList>
            <person name="Macqueen D.J."/>
            <person name="Gundappa M.K."/>
        </authorList>
    </citation>
    <scope>NUCLEOTIDE SEQUENCE [LARGE SCALE GENOMIC DNA]</scope>
</reference>
<dbReference type="GO" id="GO:0030027">
    <property type="term" value="C:lamellipodium"/>
    <property type="evidence" value="ECO:0007669"/>
    <property type="project" value="TreeGrafter"/>
</dbReference>
<dbReference type="GO" id="GO:1900025">
    <property type="term" value="P:negative regulation of substrate adhesion-dependent cell spreading"/>
    <property type="evidence" value="ECO:0007669"/>
    <property type="project" value="TreeGrafter"/>
</dbReference>
<dbReference type="GO" id="GO:0001726">
    <property type="term" value="C:ruffle"/>
    <property type="evidence" value="ECO:0007669"/>
    <property type="project" value="TreeGrafter"/>
</dbReference>
<dbReference type="Gene3D" id="6.20.360.10">
    <property type="match status" value="1"/>
</dbReference>
<organism evidence="1 2">
    <name type="scientific">Hucho hucho</name>
    <name type="common">huchen</name>
    <dbReference type="NCBI Taxonomy" id="62062"/>
    <lineage>
        <taxon>Eukaryota</taxon>
        <taxon>Metazoa</taxon>
        <taxon>Chordata</taxon>
        <taxon>Craniata</taxon>
        <taxon>Vertebrata</taxon>
        <taxon>Euteleostomi</taxon>
        <taxon>Actinopterygii</taxon>
        <taxon>Neopterygii</taxon>
        <taxon>Teleostei</taxon>
        <taxon>Protacanthopterygii</taxon>
        <taxon>Salmoniformes</taxon>
        <taxon>Salmonidae</taxon>
        <taxon>Salmoninae</taxon>
        <taxon>Hucho</taxon>
    </lineage>
</organism>
<dbReference type="GeneTree" id="ENSGT00390000003990"/>
<dbReference type="GO" id="GO:0005856">
    <property type="term" value="C:cytoskeleton"/>
    <property type="evidence" value="ECO:0007669"/>
    <property type="project" value="TreeGrafter"/>
</dbReference>